<protein>
    <recommendedName>
        <fullName evidence="2">DUF5614 domain-containing protein</fullName>
    </recommendedName>
</protein>
<feature type="compositionally biased region" description="Basic and acidic residues" evidence="1">
    <location>
        <begin position="489"/>
        <end position="502"/>
    </location>
</feature>
<feature type="region of interest" description="Disordered" evidence="1">
    <location>
        <begin position="475"/>
        <end position="548"/>
    </location>
</feature>
<dbReference type="PANTHER" id="PTHR13379">
    <property type="entry name" value="UNCHARACTERIZED DUF1308"/>
    <property type="match status" value="1"/>
</dbReference>
<organism evidence="3 4">
    <name type="scientific">Piromyces finnis</name>
    <dbReference type="NCBI Taxonomy" id="1754191"/>
    <lineage>
        <taxon>Eukaryota</taxon>
        <taxon>Fungi</taxon>
        <taxon>Fungi incertae sedis</taxon>
        <taxon>Chytridiomycota</taxon>
        <taxon>Chytridiomycota incertae sedis</taxon>
        <taxon>Neocallimastigomycetes</taxon>
        <taxon>Neocallimastigales</taxon>
        <taxon>Neocallimastigaceae</taxon>
        <taxon>Piromyces</taxon>
    </lineage>
</organism>
<accession>A0A1Y1V219</accession>
<name>A0A1Y1V219_9FUNG</name>
<feature type="compositionally biased region" description="Basic residues" evidence="1">
    <location>
        <begin position="476"/>
        <end position="488"/>
    </location>
</feature>
<proteinExistence type="predicted"/>
<sequence>MNDTSNEKTNLLINTTKKLIENADFLIKGFQKINKNINKNYIFVGKSLKDQEQKGINKLITELKSEKKYLTKLLQNPENIQPTNIYCSNISYYSAVFQVAISEKNVTGLYEPVTYFNTITNTKETIRIDVISNNGLHWIKVKSRNLGYKESKLDNASDNKDIVEKETQHLIKLLQKFKNASKQNLIHYKKPKVLLKTVTYSSNENTTNITKKDDSSIFQKVIEELKISMEHLEIKNPLYDDLKKFIFLREIFENNSNSKFNNILRENDLFSDVLFLDVTALIAIVSDLSNLPCQSIPIKSIKPINSLYQQYLDEISKEIPSFMPLLYSLLYVDLDKNKINEKKSCLYRKMVTCITAVERLWKIVKIIAGPRELLRMINLFDDDTELSRMKELKKEMIMIFNQKFNQDNKYNINNNDSNNYYDYLGNEDSQNKEEEHLNYNTYNGLPKWLPKVKVVHDQPSELFVNLLYSLKLDQKNKKKSKNSKRKNKSKEEESGEDREQSHAKCNNTQLHKDKKLKTQEDSKEYSSDKVNCLANSTDNSNTTTTEKNNDPMYENWFEIMDSTEIIFGTAEALHMTLITSNDKKVKSIITEWKKKNEQIIKDITLNNHKSKNQNDSSTNTTNTISTFYQKNRLNLSENIKKNIHNYNFSYWIHPPRSLIEVRAFSN</sequence>
<evidence type="ECO:0000259" key="2">
    <source>
        <dbReference type="Pfam" id="PF18474"/>
    </source>
</evidence>
<feature type="compositionally biased region" description="Low complexity" evidence="1">
    <location>
        <begin position="535"/>
        <end position="546"/>
    </location>
</feature>
<feature type="domain" description="DUF5614" evidence="2">
    <location>
        <begin position="49"/>
        <end position="195"/>
    </location>
</feature>
<evidence type="ECO:0000313" key="4">
    <source>
        <dbReference type="Proteomes" id="UP000193719"/>
    </source>
</evidence>
<dbReference type="PANTHER" id="PTHR13379:SF0">
    <property type="entry name" value="UPF0415 PROTEIN C7ORF25"/>
    <property type="match status" value="1"/>
</dbReference>
<dbReference type="Proteomes" id="UP000193719">
    <property type="component" value="Unassembled WGS sequence"/>
</dbReference>
<keyword evidence="4" id="KW-1185">Reference proteome</keyword>
<evidence type="ECO:0000256" key="1">
    <source>
        <dbReference type="SAM" id="MobiDB-lite"/>
    </source>
</evidence>
<dbReference type="InterPro" id="IPR041076">
    <property type="entry name" value="DUF5614"/>
</dbReference>
<comment type="caution">
    <text evidence="3">The sequence shown here is derived from an EMBL/GenBank/DDBJ whole genome shotgun (WGS) entry which is preliminary data.</text>
</comment>
<reference evidence="3 4" key="1">
    <citation type="submission" date="2016-08" db="EMBL/GenBank/DDBJ databases">
        <title>Genomes of anaerobic fungi encode conserved fungal cellulosomes for biomass hydrolysis.</title>
        <authorList>
            <consortium name="DOE Joint Genome Institute"/>
            <person name="Haitjema C.H."/>
            <person name="Gilmore S.P."/>
            <person name="Henske J.K."/>
            <person name="Solomon K.V."/>
            <person name="De Groot R."/>
            <person name="Kuo A."/>
            <person name="Mondo S.J."/>
            <person name="Salamov A.A."/>
            <person name="Labutti K."/>
            <person name="Zhao Z."/>
            <person name="Chiniquy J."/>
            <person name="Barry K."/>
            <person name="Brewer H.M."/>
            <person name="Purvine S.O."/>
            <person name="Wright A.T."/>
            <person name="Boxma B."/>
            <person name="Van Alen T."/>
            <person name="Hackstein J.H."/>
            <person name="Baker S.E."/>
            <person name="Grigoriev I.V."/>
            <person name="O'Malley M.A."/>
        </authorList>
    </citation>
    <scope>NUCLEOTIDE SEQUENCE [LARGE SCALE GENOMIC DNA]</scope>
    <source>
        <strain evidence="4">finn</strain>
    </source>
</reference>
<dbReference type="Pfam" id="PF18474">
    <property type="entry name" value="DUF5614"/>
    <property type="match status" value="1"/>
</dbReference>
<evidence type="ECO:0000313" key="3">
    <source>
        <dbReference type="EMBL" id="ORX45344.1"/>
    </source>
</evidence>
<reference evidence="3 4" key="2">
    <citation type="submission" date="2016-08" db="EMBL/GenBank/DDBJ databases">
        <title>Pervasive Adenine N6-methylation of Active Genes in Fungi.</title>
        <authorList>
            <consortium name="DOE Joint Genome Institute"/>
            <person name="Mondo S.J."/>
            <person name="Dannebaum R.O."/>
            <person name="Kuo R.C."/>
            <person name="Labutti K."/>
            <person name="Haridas S."/>
            <person name="Kuo A."/>
            <person name="Salamov A."/>
            <person name="Ahrendt S.R."/>
            <person name="Lipzen A."/>
            <person name="Sullivan W."/>
            <person name="Andreopoulos W.B."/>
            <person name="Clum A."/>
            <person name="Lindquist E."/>
            <person name="Daum C."/>
            <person name="Ramamoorthy G.K."/>
            <person name="Gryganskyi A."/>
            <person name="Culley D."/>
            <person name="Magnuson J.K."/>
            <person name="James T.Y."/>
            <person name="O'Malley M.A."/>
            <person name="Stajich J.E."/>
            <person name="Spatafora J.W."/>
            <person name="Visel A."/>
            <person name="Grigoriev I.V."/>
        </authorList>
    </citation>
    <scope>NUCLEOTIDE SEQUENCE [LARGE SCALE GENOMIC DNA]</scope>
    <source>
        <strain evidence="4">finn</strain>
    </source>
</reference>
<gene>
    <name evidence="3" type="ORF">BCR36DRAFT_414502</name>
</gene>
<dbReference type="AlphaFoldDB" id="A0A1Y1V219"/>
<feature type="compositionally biased region" description="Basic and acidic residues" evidence="1">
    <location>
        <begin position="516"/>
        <end position="527"/>
    </location>
</feature>
<dbReference type="OrthoDB" id="441890at2759"/>
<dbReference type="EMBL" id="MCFH01000040">
    <property type="protein sequence ID" value="ORX45344.1"/>
    <property type="molecule type" value="Genomic_DNA"/>
</dbReference>